<proteinExistence type="predicted"/>
<protein>
    <submittedName>
        <fullName evidence="2">Uncharacterized protein</fullName>
    </submittedName>
</protein>
<name>A0AAN1JE79_9BURK</name>
<dbReference type="EMBL" id="CP026106">
    <property type="protein sequence ID" value="AUT72395.1"/>
    <property type="molecule type" value="Genomic_DNA"/>
</dbReference>
<sequence length="138" mass="14879">MVETGISNLGASANNRAQTPTRAGATTESASFRSNGYPGGGRVTAFQGVGAGGASQRDNDRGRVSTQSSNYNRSGGAARGGRGDKANRYGTHWCLRTWLRGAIMMEPGRRQILSSMPRSQHANDRQMLFILFARHFDT</sequence>
<accession>A0AAN1JE79</accession>
<feature type="region of interest" description="Disordered" evidence="1">
    <location>
        <begin position="1"/>
        <end position="88"/>
    </location>
</feature>
<feature type="compositionally biased region" description="Polar residues" evidence="1">
    <location>
        <begin position="64"/>
        <end position="73"/>
    </location>
</feature>
<dbReference type="Proteomes" id="UP000236649">
    <property type="component" value="Chromosome 2"/>
</dbReference>
<gene>
    <name evidence="2" type="ORF">C2L64_29990</name>
</gene>
<reference evidence="2 3" key="1">
    <citation type="submission" date="2018-01" db="EMBL/GenBank/DDBJ databases">
        <title>Species boundaries and ecological features among Paraburkholderia terrae DSMZ17804T, P. hospita DSMZ17164T and P. caribensis DSMZ13236T.</title>
        <authorList>
            <person name="Pratama A.A."/>
        </authorList>
    </citation>
    <scope>NUCLEOTIDE SEQUENCE [LARGE SCALE GENOMIC DNA]</scope>
    <source>
        <strain evidence="2 3">DSM 17164</strain>
    </source>
</reference>
<feature type="compositionally biased region" description="Polar residues" evidence="1">
    <location>
        <begin position="1"/>
        <end position="34"/>
    </location>
</feature>
<evidence type="ECO:0000313" key="2">
    <source>
        <dbReference type="EMBL" id="AUT72395.1"/>
    </source>
</evidence>
<organism evidence="2 3">
    <name type="scientific">Paraburkholderia hospita</name>
    <dbReference type="NCBI Taxonomy" id="169430"/>
    <lineage>
        <taxon>Bacteria</taxon>
        <taxon>Pseudomonadati</taxon>
        <taxon>Pseudomonadota</taxon>
        <taxon>Betaproteobacteria</taxon>
        <taxon>Burkholderiales</taxon>
        <taxon>Burkholderiaceae</taxon>
        <taxon>Paraburkholderia</taxon>
    </lineage>
</organism>
<evidence type="ECO:0000256" key="1">
    <source>
        <dbReference type="SAM" id="MobiDB-lite"/>
    </source>
</evidence>
<dbReference type="AlphaFoldDB" id="A0AAN1JE79"/>
<evidence type="ECO:0000313" key="3">
    <source>
        <dbReference type="Proteomes" id="UP000236649"/>
    </source>
</evidence>
<dbReference type="KEGG" id="phs:C2L64_29990"/>